<comment type="caution">
    <text evidence="1">The sequence shown here is derived from an EMBL/GenBank/DDBJ whole genome shotgun (WGS) entry which is preliminary data.</text>
</comment>
<dbReference type="EMBL" id="JAHUTI010001169">
    <property type="protein sequence ID" value="MED6232730.1"/>
    <property type="molecule type" value="Genomic_DNA"/>
</dbReference>
<accession>A0ABU7A4E7</accession>
<protein>
    <submittedName>
        <fullName evidence="1">Uncharacterized protein</fullName>
    </submittedName>
</protein>
<feature type="non-terminal residue" evidence="1">
    <location>
        <position position="1"/>
    </location>
</feature>
<dbReference type="Proteomes" id="UP001345963">
    <property type="component" value="Unassembled WGS sequence"/>
</dbReference>
<proteinExistence type="predicted"/>
<organism evidence="1 2">
    <name type="scientific">Ataeniobius toweri</name>
    <dbReference type="NCBI Taxonomy" id="208326"/>
    <lineage>
        <taxon>Eukaryota</taxon>
        <taxon>Metazoa</taxon>
        <taxon>Chordata</taxon>
        <taxon>Craniata</taxon>
        <taxon>Vertebrata</taxon>
        <taxon>Euteleostomi</taxon>
        <taxon>Actinopterygii</taxon>
        <taxon>Neopterygii</taxon>
        <taxon>Teleostei</taxon>
        <taxon>Neoteleostei</taxon>
        <taxon>Acanthomorphata</taxon>
        <taxon>Ovalentaria</taxon>
        <taxon>Atherinomorphae</taxon>
        <taxon>Cyprinodontiformes</taxon>
        <taxon>Goodeidae</taxon>
        <taxon>Ataeniobius</taxon>
    </lineage>
</organism>
<reference evidence="1 2" key="1">
    <citation type="submission" date="2021-07" db="EMBL/GenBank/DDBJ databases">
        <authorList>
            <person name="Palmer J.M."/>
        </authorList>
    </citation>
    <scope>NUCLEOTIDE SEQUENCE [LARGE SCALE GENOMIC DNA]</scope>
    <source>
        <strain evidence="1 2">AT_MEX2019</strain>
        <tissue evidence="1">Muscle</tissue>
    </source>
</reference>
<sequence length="133" mass="15398">CFRWCWRSQVCWVTGATYSTDYLEEYLSRRLPALRCESVLPSVIETLNFGFTSLSTDYLSGSFWTTKITYALRTSFPNYCFNLDSDQAGSFLPPPFPGPRHKRTLSTLQRKYLHIELTPEIIKLIQTAPKEIT</sequence>
<evidence type="ECO:0000313" key="1">
    <source>
        <dbReference type="EMBL" id="MED6232730.1"/>
    </source>
</evidence>
<evidence type="ECO:0000313" key="2">
    <source>
        <dbReference type="Proteomes" id="UP001345963"/>
    </source>
</evidence>
<gene>
    <name evidence="1" type="ORF">ATANTOWER_001649</name>
</gene>
<name>A0ABU7A4E7_9TELE</name>
<keyword evidence="2" id="KW-1185">Reference proteome</keyword>